<sequence length="96" mass="11282">MEMLNEILREARWLIWDAERRGGTPCNAMSPDAPLDAYCLARNLRTSPSHHGWYNEVQNHPGIWSARANNMFDDWVYANSELVRQLRRNGTLARYY</sequence>
<proteinExistence type="predicted"/>
<comment type="caution">
    <text evidence="1">The sequence shown here is derived from an EMBL/GenBank/DDBJ whole genome shotgun (WGS) entry which is preliminary data.</text>
</comment>
<evidence type="ECO:0000313" key="1">
    <source>
        <dbReference type="EMBL" id="KAF6221880.1"/>
    </source>
</evidence>
<organism evidence="1 2">
    <name type="scientific">Letharia lupina</name>
    <dbReference type="NCBI Taxonomy" id="560253"/>
    <lineage>
        <taxon>Eukaryota</taxon>
        <taxon>Fungi</taxon>
        <taxon>Dikarya</taxon>
        <taxon>Ascomycota</taxon>
        <taxon>Pezizomycotina</taxon>
        <taxon>Lecanoromycetes</taxon>
        <taxon>OSLEUM clade</taxon>
        <taxon>Lecanoromycetidae</taxon>
        <taxon>Lecanorales</taxon>
        <taxon>Lecanorineae</taxon>
        <taxon>Parmeliaceae</taxon>
        <taxon>Letharia</taxon>
    </lineage>
</organism>
<reference evidence="1 2" key="1">
    <citation type="journal article" date="2020" name="Genomics">
        <title>Complete, high-quality genomes from long-read metagenomic sequencing of two wolf lichen thalli reveals enigmatic genome architecture.</title>
        <authorList>
            <person name="McKenzie S.K."/>
            <person name="Walston R.F."/>
            <person name="Allen J.L."/>
        </authorList>
    </citation>
    <scope>NUCLEOTIDE SEQUENCE [LARGE SCALE GENOMIC DNA]</scope>
    <source>
        <strain evidence="1">WasteWater1</strain>
    </source>
</reference>
<dbReference type="Proteomes" id="UP000593566">
    <property type="component" value="Unassembled WGS sequence"/>
</dbReference>
<protein>
    <submittedName>
        <fullName evidence="1">Uncharacterized protein</fullName>
    </submittedName>
</protein>
<evidence type="ECO:0000313" key="2">
    <source>
        <dbReference type="Proteomes" id="UP000593566"/>
    </source>
</evidence>
<accession>A0A8H6CE19</accession>
<gene>
    <name evidence="1" type="ORF">HO133_001848</name>
</gene>
<dbReference type="EMBL" id="JACCJB010000013">
    <property type="protein sequence ID" value="KAF6221880.1"/>
    <property type="molecule type" value="Genomic_DNA"/>
</dbReference>
<dbReference type="AlphaFoldDB" id="A0A8H6CE19"/>
<dbReference type="GeneID" id="59330262"/>
<keyword evidence="2" id="KW-1185">Reference proteome</keyword>
<name>A0A8H6CE19_9LECA</name>
<dbReference type="RefSeq" id="XP_037151315.1">
    <property type="nucleotide sequence ID" value="XM_037292776.1"/>
</dbReference>